<protein>
    <submittedName>
        <fullName evidence="3">Helix-turn-helix domain-containing protein</fullName>
    </submittedName>
</protein>
<evidence type="ECO:0000256" key="1">
    <source>
        <dbReference type="SAM" id="MobiDB-lite"/>
    </source>
</evidence>
<evidence type="ECO:0000313" key="4">
    <source>
        <dbReference type="Proteomes" id="UP001366085"/>
    </source>
</evidence>
<dbReference type="PANTHER" id="PTHR38600:SF2">
    <property type="entry name" value="SLL0088 PROTEIN"/>
    <property type="match status" value="1"/>
</dbReference>
<feature type="region of interest" description="Disordered" evidence="1">
    <location>
        <begin position="108"/>
        <end position="153"/>
    </location>
</feature>
<feature type="compositionally biased region" description="Polar residues" evidence="1">
    <location>
        <begin position="143"/>
        <end position="153"/>
    </location>
</feature>
<dbReference type="SUPFAM" id="SSF46785">
    <property type="entry name" value="Winged helix' DNA-binding domain"/>
    <property type="match status" value="1"/>
</dbReference>
<dbReference type="InterPro" id="IPR036390">
    <property type="entry name" value="WH_DNA-bd_sf"/>
</dbReference>
<dbReference type="RefSeq" id="WP_337319101.1">
    <property type="nucleotide sequence ID" value="NZ_JBBDGN010000005.1"/>
</dbReference>
<gene>
    <name evidence="3" type="ORF">WDU93_07350</name>
</gene>
<dbReference type="Gene3D" id="1.10.10.10">
    <property type="entry name" value="Winged helix-like DNA-binding domain superfamily/Winged helix DNA-binding domain"/>
    <property type="match status" value="1"/>
</dbReference>
<evidence type="ECO:0000259" key="2">
    <source>
        <dbReference type="PROSITE" id="PS50987"/>
    </source>
</evidence>
<dbReference type="InterPro" id="IPR036388">
    <property type="entry name" value="WH-like_DNA-bd_sf"/>
</dbReference>
<proteinExistence type="predicted"/>
<feature type="domain" description="HTH arsR-type" evidence="2">
    <location>
        <begin position="4"/>
        <end position="98"/>
    </location>
</feature>
<evidence type="ECO:0000313" key="3">
    <source>
        <dbReference type="EMBL" id="MEJ1091511.1"/>
    </source>
</evidence>
<accession>A0ABU8LLR6</accession>
<organism evidence="3 4">
    <name type="scientific">Microbacterium istanbulense</name>
    <dbReference type="NCBI Taxonomy" id="3122049"/>
    <lineage>
        <taxon>Bacteria</taxon>
        <taxon>Bacillati</taxon>
        <taxon>Actinomycetota</taxon>
        <taxon>Actinomycetes</taxon>
        <taxon>Micrococcales</taxon>
        <taxon>Microbacteriaceae</taxon>
        <taxon>Microbacterium</taxon>
    </lineage>
</organism>
<keyword evidence="4" id="KW-1185">Reference proteome</keyword>
<dbReference type="PANTHER" id="PTHR38600">
    <property type="entry name" value="TRANSCRIPTIONAL REGULATORY PROTEIN"/>
    <property type="match status" value="1"/>
</dbReference>
<reference evidence="3 4" key="1">
    <citation type="submission" date="2024-02" db="EMBL/GenBank/DDBJ databases">
        <authorList>
            <person name="Saticioglu I.B."/>
        </authorList>
    </citation>
    <scope>NUCLEOTIDE SEQUENCE [LARGE SCALE GENOMIC DNA]</scope>
    <source>
        <strain evidence="3 4">Mu-43</strain>
    </source>
</reference>
<dbReference type="CDD" id="cd00090">
    <property type="entry name" value="HTH_ARSR"/>
    <property type="match status" value="1"/>
</dbReference>
<dbReference type="EMBL" id="JBBDGN010000005">
    <property type="protein sequence ID" value="MEJ1091511.1"/>
    <property type="molecule type" value="Genomic_DNA"/>
</dbReference>
<dbReference type="PROSITE" id="PS50987">
    <property type="entry name" value="HTH_ARSR_2"/>
    <property type="match status" value="1"/>
</dbReference>
<dbReference type="InterPro" id="IPR011991">
    <property type="entry name" value="ArsR-like_HTH"/>
</dbReference>
<name>A0ABU8LLR6_9MICO</name>
<comment type="caution">
    <text evidence="3">The sequence shown here is derived from an EMBL/GenBank/DDBJ whole genome shotgun (WGS) entry which is preliminary data.</text>
</comment>
<dbReference type="Proteomes" id="UP001366085">
    <property type="component" value="Unassembled WGS sequence"/>
</dbReference>
<dbReference type="SMART" id="SM00418">
    <property type="entry name" value="HTH_ARSR"/>
    <property type="match status" value="1"/>
</dbReference>
<dbReference type="Pfam" id="PF12840">
    <property type="entry name" value="HTH_20"/>
    <property type="match status" value="1"/>
</dbReference>
<sequence length="153" mass="17364">MVAQRELTEVEIDRVFHALAASTRRDIVRRTIEREQSVSTLARDYDMSFAAVQKHVAVLEEAQLIIKRAEGRERLVRANPDMIARAKALLAQYEEMWRARISRLDDLLAEGDGRPSSRRFAPRSGTEGDDPSSRRFAPRSGTEEQNVPTDQGD</sequence>
<dbReference type="InterPro" id="IPR001845">
    <property type="entry name" value="HTH_ArsR_DNA-bd_dom"/>
</dbReference>